<dbReference type="InterPro" id="IPR010753">
    <property type="entry name" value="DUF1330"/>
</dbReference>
<dbReference type="Pfam" id="PF07045">
    <property type="entry name" value="DUF1330"/>
    <property type="match status" value="1"/>
</dbReference>
<accession>A0A1G7J269</accession>
<protein>
    <submittedName>
        <fullName evidence="2">Uncharacterized conserved protein, DUF1330 family</fullName>
    </submittedName>
</protein>
<dbReference type="EMBL" id="FNAV01000014">
    <property type="protein sequence ID" value="SDF19092.1"/>
    <property type="molecule type" value="Genomic_DNA"/>
</dbReference>
<dbReference type="AlphaFoldDB" id="A0A1G7J269"/>
<organism evidence="2 3">
    <name type="scientific">Salipiger thiooxidans</name>
    <dbReference type="NCBI Taxonomy" id="282683"/>
    <lineage>
        <taxon>Bacteria</taxon>
        <taxon>Pseudomonadati</taxon>
        <taxon>Pseudomonadota</taxon>
        <taxon>Alphaproteobacteria</taxon>
        <taxon>Rhodobacterales</taxon>
        <taxon>Roseobacteraceae</taxon>
        <taxon>Salipiger</taxon>
    </lineage>
</organism>
<dbReference type="Proteomes" id="UP000198994">
    <property type="component" value="Unassembled WGS sequence"/>
</dbReference>
<gene>
    <name evidence="2" type="ORF">SAMN04488105_11456</name>
</gene>
<dbReference type="SUPFAM" id="SSF54909">
    <property type="entry name" value="Dimeric alpha+beta barrel"/>
    <property type="match status" value="1"/>
</dbReference>
<name>A0A1G7J269_9RHOB</name>
<dbReference type="PANTHER" id="PTHR41521:SF4">
    <property type="entry name" value="BLR0684 PROTEIN"/>
    <property type="match status" value="1"/>
</dbReference>
<keyword evidence="3" id="KW-1185">Reference proteome</keyword>
<dbReference type="RefSeq" id="WP_089962418.1">
    <property type="nucleotide sequence ID" value="NZ_FNAV01000014.1"/>
</dbReference>
<evidence type="ECO:0000313" key="3">
    <source>
        <dbReference type="Proteomes" id="UP000198994"/>
    </source>
</evidence>
<reference evidence="3" key="1">
    <citation type="submission" date="2016-10" db="EMBL/GenBank/DDBJ databases">
        <authorList>
            <person name="Varghese N."/>
            <person name="Submissions S."/>
        </authorList>
    </citation>
    <scope>NUCLEOTIDE SEQUENCE [LARGE SCALE GENOMIC DNA]</scope>
    <source>
        <strain evidence="3">DSM 10146</strain>
    </source>
</reference>
<proteinExistence type="predicted"/>
<dbReference type="Gene3D" id="3.30.70.100">
    <property type="match status" value="1"/>
</dbReference>
<dbReference type="PANTHER" id="PTHR41521">
    <property type="match status" value="1"/>
</dbReference>
<evidence type="ECO:0000313" key="2">
    <source>
        <dbReference type="EMBL" id="SDF19092.1"/>
    </source>
</evidence>
<dbReference type="STRING" id="282683.SAMN04488105_11456"/>
<dbReference type="OrthoDB" id="9806380at2"/>
<feature type="domain" description="DUF1330" evidence="1">
    <location>
        <begin position="2"/>
        <end position="95"/>
    </location>
</feature>
<evidence type="ECO:0000259" key="1">
    <source>
        <dbReference type="Pfam" id="PF07045"/>
    </source>
</evidence>
<dbReference type="InterPro" id="IPR011008">
    <property type="entry name" value="Dimeric_a/b-barrel"/>
</dbReference>
<sequence length="106" mass="11611">MTVYFLVDIRDVSNTEKLAEYRAGVLATVEAHGGRYLVLGGPADVVEGTWRIGTPVLLEFPSRIAFDGWYHSEEYAPLRKLRLDATSGAALWIEGCKHPPAALLPG</sequence>